<accession>A0A432Z6N6</accession>
<dbReference type="NCBIfam" id="TIGR01488">
    <property type="entry name" value="HAD-SF-IB"/>
    <property type="match status" value="1"/>
</dbReference>
<dbReference type="Proteomes" id="UP000288058">
    <property type="component" value="Unassembled WGS sequence"/>
</dbReference>
<comment type="catalytic activity">
    <reaction evidence="12">
        <text>O-phospho-L-serine + H2O = L-serine + phosphate</text>
        <dbReference type="Rhea" id="RHEA:21208"/>
        <dbReference type="ChEBI" id="CHEBI:15377"/>
        <dbReference type="ChEBI" id="CHEBI:33384"/>
        <dbReference type="ChEBI" id="CHEBI:43474"/>
        <dbReference type="ChEBI" id="CHEBI:57524"/>
        <dbReference type="EC" id="3.1.3.3"/>
    </reaction>
</comment>
<evidence type="ECO:0000256" key="14">
    <source>
        <dbReference type="PIRSR" id="PIRSR604469-1"/>
    </source>
</evidence>
<gene>
    <name evidence="15" type="primary">serB</name>
    <name evidence="15" type="ORF">CWI78_03480</name>
</gene>
<dbReference type="PANTHER" id="PTHR43344">
    <property type="entry name" value="PHOSPHOSERINE PHOSPHATASE"/>
    <property type="match status" value="1"/>
</dbReference>
<evidence type="ECO:0000256" key="10">
    <source>
        <dbReference type="ARBA" id="ARBA00023299"/>
    </source>
</evidence>
<dbReference type="SUPFAM" id="SSF56784">
    <property type="entry name" value="HAD-like"/>
    <property type="match status" value="1"/>
</dbReference>
<evidence type="ECO:0000256" key="1">
    <source>
        <dbReference type="ARBA" id="ARBA00001946"/>
    </source>
</evidence>
<dbReference type="CDD" id="cd07500">
    <property type="entry name" value="HAD_PSP"/>
    <property type="match status" value="1"/>
</dbReference>
<dbReference type="UniPathway" id="UPA00135">
    <property type="reaction ID" value="UER00198"/>
</dbReference>
<dbReference type="InterPro" id="IPR050582">
    <property type="entry name" value="HAD-like_SerB"/>
</dbReference>
<comment type="catalytic activity">
    <reaction evidence="13">
        <text>O-phospho-D-serine + H2O = D-serine + phosphate</text>
        <dbReference type="Rhea" id="RHEA:24873"/>
        <dbReference type="ChEBI" id="CHEBI:15377"/>
        <dbReference type="ChEBI" id="CHEBI:35247"/>
        <dbReference type="ChEBI" id="CHEBI:43474"/>
        <dbReference type="ChEBI" id="CHEBI:58680"/>
        <dbReference type="EC" id="3.1.3.3"/>
    </reaction>
</comment>
<protein>
    <recommendedName>
        <fullName evidence="5">Phosphoserine phosphatase</fullName>
        <ecNumber evidence="4">3.1.3.3</ecNumber>
    </recommendedName>
    <alternativeName>
        <fullName evidence="11">O-phosphoserine phosphohydrolase</fullName>
    </alternativeName>
</protein>
<dbReference type="InterPro" id="IPR023214">
    <property type="entry name" value="HAD_sf"/>
</dbReference>
<evidence type="ECO:0000256" key="11">
    <source>
        <dbReference type="ARBA" id="ARBA00031693"/>
    </source>
</evidence>
<evidence type="ECO:0000256" key="5">
    <source>
        <dbReference type="ARBA" id="ARBA00015196"/>
    </source>
</evidence>
<dbReference type="SFLD" id="SFLDG01136">
    <property type="entry name" value="C1.6:_Phosphoserine_Phosphatas"/>
    <property type="match status" value="1"/>
</dbReference>
<keyword evidence="9" id="KW-0460">Magnesium</keyword>
<evidence type="ECO:0000256" key="13">
    <source>
        <dbReference type="ARBA" id="ARBA00048523"/>
    </source>
</evidence>
<comment type="pathway">
    <text evidence="2">Amino-acid biosynthesis; L-serine biosynthesis; L-serine from 3-phospho-D-glycerate: step 3/3.</text>
</comment>
<evidence type="ECO:0000256" key="6">
    <source>
        <dbReference type="ARBA" id="ARBA00022605"/>
    </source>
</evidence>
<evidence type="ECO:0000256" key="12">
    <source>
        <dbReference type="ARBA" id="ARBA00048138"/>
    </source>
</evidence>
<keyword evidence="16" id="KW-1185">Reference proteome</keyword>
<feature type="active site" description="Proton donor" evidence="14">
    <location>
        <position position="13"/>
    </location>
</feature>
<sequence>MKHSSGLIVFDMDSTLIRIECIDEIARLNNRYTKVSAITEAAMRGEIDFGESLKQRVACLEGINECDLDSLFTPIPLNPGAVELIQALKAAGWKVALVSGGFTWFADKLKTALNLDAVVANRLDVENGCLTGRVLGQLIDAKVKAQQLKALAEKWQIPPSRTVAVGDGANDALMLKAAAVGIAFNAKPALQAVADYSVNSNNLMEVMNCLEHSEFIDPVV</sequence>
<dbReference type="SFLD" id="SFLDS00003">
    <property type="entry name" value="Haloacid_Dehalogenase"/>
    <property type="match status" value="1"/>
</dbReference>
<dbReference type="GO" id="GO:0005737">
    <property type="term" value="C:cytoplasm"/>
    <property type="evidence" value="ECO:0007669"/>
    <property type="project" value="TreeGrafter"/>
</dbReference>
<dbReference type="RefSeq" id="WP_126780280.1">
    <property type="nucleotide sequence ID" value="NZ_PIQC01000001.1"/>
</dbReference>
<dbReference type="SFLD" id="SFLDF00029">
    <property type="entry name" value="phosphoserine_phosphatase"/>
    <property type="match status" value="1"/>
</dbReference>
<dbReference type="InterPro" id="IPR036412">
    <property type="entry name" value="HAD-like_sf"/>
</dbReference>
<dbReference type="AlphaFoldDB" id="A0A432Z6N6"/>
<evidence type="ECO:0000256" key="8">
    <source>
        <dbReference type="ARBA" id="ARBA00022801"/>
    </source>
</evidence>
<dbReference type="OrthoDB" id="9792539at2"/>
<dbReference type="GO" id="GO:0036424">
    <property type="term" value="F:L-phosphoserine phosphatase activity"/>
    <property type="evidence" value="ECO:0007669"/>
    <property type="project" value="InterPro"/>
</dbReference>
<name>A0A432Z6N6_9GAMM</name>
<comment type="similarity">
    <text evidence="3">Belongs to the HAD-like hydrolase superfamily. SerB family.</text>
</comment>
<dbReference type="GO" id="GO:0000287">
    <property type="term" value="F:magnesium ion binding"/>
    <property type="evidence" value="ECO:0007669"/>
    <property type="project" value="TreeGrafter"/>
</dbReference>
<comment type="cofactor">
    <cofactor evidence="1">
        <name>Mg(2+)</name>
        <dbReference type="ChEBI" id="CHEBI:18420"/>
    </cofactor>
</comment>
<comment type="caution">
    <text evidence="15">The sequence shown here is derived from an EMBL/GenBank/DDBJ whole genome shotgun (WGS) entry which is preliminary data.</text>
</comment>
<dbReference type="GO" id="GO:0006564">
    <property type="term" value="P:L-serine biosynthetic process"/>
    <property type="evidence" value="ECO:0007669"/>
    <property type="project" value="UniProtKB-KW"/>
</dbReference>
<dbReference type="SFLD" id="SFLDG01137">
    <property type="entry name" value="C1.6.1:_Phosphoserine_Phosphat"/>
    <property type="match status" value="1"/>
</dbReference>
<evidence type="ECO:0000256" key="7">
    <source>
        <dbReference type="ARBA" id="ARBA00022723"/>
    </source>
</evidence>
<feature type="active site" description="Nucleophile" evidence="14">
    <location>
        <position position="11"/>
    </location>
</feature>
<dbReference type="Pfam" id="PF00702">
    <property type="entry name" value="Hydrolase"/>
    <property type="match status" value="1"/>
</dbReference>
<keyword evidence="7" id="KW-0479">Metal-binding</keyword>
<dbReference type="InterPro" id="IPR004469">
    <property type="entry name" value="PSP"/>
</dbReference>
<keyword evidence="8" id="KW-0378">Hydrolase</keyword>
<reference evidence="16" key="1">
    <citation type="journal article" date="2018" name="Front. Microbiol.">
        <title>Genome-Based Analysis Reveals the Taxonomy and Diversity of the Family Idiomarinaceae.</title>
        <authorList>
            <person name="Liu Y."/>
            <person name="Lai Q."/>
            <person name="Shao Z."/>
        </authorList>
    </citation>
    <scope>NUCLEOTIDE SEQUENCE [LARGE SCALE GENOMIC DNA]</scope>
    <source>
        <strain evidence="16">R22</strain>
    </source>
</reference>
<proteinExistence type="inferred from homology"/>
<organism evidence="15 16">
    <name type="scientific">Idiomarina ramblicola</name>
    <dbReference type="NCBI Taxonomy" id="263724"/>
    <lineage>
        <taxon>Bacteria</taxon>
        <taxon>Pseudomonadati</taxon>
        <taxon>Pseudomonadota</taxon>
        <taxon>Gammaproteobacteria</taxon>
        <taxon>Alteromonadales</taxon>
        <taxon>Idiomarinaceae</taxon>
        <taxon>Idiomarina</taxon>
    </lineage>
</organism>
<dbReference type="EC" id="3.1.3.3" evidence="4"/>
<dbReference type="EMBL" id="PIQC01000001">
    <property type="protein sequence ID" value="RUO73505.1"/>
    <property type="molecule type" value="Genomic_DNA"/>
</dbReference>
<dbReference type="Gene3D" id="3.40.50.1000">
    <property type="entry name" value="HAD superfamily/HAD-like"/>
    <property type="match status" value="1"/>
</dbReference>
<evidence type="ECO:0000256" key="4">
    <source>
        <dbReference type="ARBA" id="ARBA00012640"/>
    </source>
</evidence>
<keyword evidence="6" id="KW-0028">Amino-acid biosynthesis</keyword>
<dbReference type="NCBIfam" id="TIGR00338">
    <property type="entry name" value="serB"/>
    <property type="match status" value="1"/>
</dbReference>
<evidence type="ECO:0000256" key="3">
    <source>
        <dbReference type="ARBA" id="ARBA00009184"/>
    </source>
</evidence>
<evidence type="ECO:0000256" key="9">
    <source>
        <dbReference type="ARBA" id="ARBA00022842"/>
    </source>
</evidence>
<evidence type="ECO:0000313" key="16">
    <source>
        <dbReference type="Proteomes" id="UP000288058"/>
    </source>
</evidence>
<keyword evidence="10" id="KW-0718">Serine biosynthesis</keyword>
<evidence type="ECO:0000256" key="2">
    <source>
        <dbReference type="ARBA" id="ARBA00005135"/>
    </source>
</evidence>
<dbReference type="PANTHER" id="PTHR43344:SF2">
    <property type="entry name" value="PHOSPHOSERINE PHOSPHATASE"/>
    <property type="match status" value="1"/>
</dbReference>
<evidence type="ECO:0000313" key="15">
    <source>
        <dbReference type="EMBL" id="RUO73505.1"/>
    </source>
</evidence>